<keyword evidence="10" id="KW-0809">Transit peptide</keyword>
<evidence type="ECO:0000256" key="6">
    <source>
        <dbReference type="ARBA" id="ARBA00015492"/>
    </source>
</evidence>
<dbReference type="AlphaFoldDB" id="A0AAV2HG21"/>
<dbReference type="EC" id="2.7.7.87" evidence="5"/>
<dbReference type="GO" id="GO:0006450">
    <property type="term" value="P:regulation of translational fidelity"/>
    <property type="evidence" value="ECO:0007669"/>
    <property type="project" value="TreeGrafter"/>
</dbReference>
<keyword evidence="7" id="KW-1003">Cell membrane</keyword>
<feature type="domain" description="YrdC-like" evidence="16">
    <location>
        <begin position="101"/>
        <end position="289"/>
    </location>
</feature>
<reference evidence="17 18" key="1">
    <citation type="submission" date="2024-04" db="EMBL/GenBank/DDBJ databases">
        <authorList>
            <consortium name="Genoscope - CEA"/>
            <person name="William W."/>
        </authorList>
    </citation>
    <scope>NUCLEOTIDE SEQUENCE [LARGE SCALE GENOMIC DNA]</scope>
</reference>
<evidence type="ECO:0000256" key="13">
    <source>
        <dbReference type="ARBA" id="ARBA00048366"/>
    </source>
</evidence>
<dbReference type="InterPro" id="IPR050156">
    <property type="entry name" value="TC-AMP_synthase_SUA5"/>
</dbReference>
<comment type="caution">
    <text evidence="17">The sequence shown here is derived from an EMBL/GenBank/DDBJ whole genome shotgun (WGS) entry which is preliminary data.</text>
</comment>
<dbReference type="FunFam" id="3.90.870.10:FF:000007">
    <property type="entry name" value="YrdC N6-threonylcarbamoyltransferase domain containing"/>
    <property type="match status" value="1"/>
</dbReference>
<proteinExistence type="inferred from homology"/>
<gene>
    <name evidence="17" type="ORF">GSLYS_00006812001</name>
</gene>
<dbReference type="Proteomes" id="UP001497497">
    <property type="component" value="Unassembled WGS sequence"/>
</dbReference>
<comment type="function">
    <text evidence="14">Cytoplasmic and mitochondrial threonylcarbamoyl-AMP synthase required for the formation of a threonylcarbamoyl group on adenosine at position 37 (t(6)A37) in tRNAs that read codons beginning with adenine. Catalyzes the conversion of L-threonine, HCO(3)(-)/CO(2) and ATP to give threonylcarbamoyl-AMP (TC-AMP) as the acyladenylate intermediate, with the release of diphosphate. Participates in t(6)A37 formation in cytoplasmic and mitochondrial tRNAs. May regulate the activity of some transporters.</text>
</comment>
<dbReference type="PANTHER" id="PTHR17490">
    <property type="entry name" value="SUA5"/>
    <property type="match status" value="1"/>
</dbReference>
<evidence type="ECO:0000256" key="10">
    <source>
        <dbReference type="ARBA" id="ARBA00022946"/>
    </source>
</evidence>
<keyword evidence="18" id="KW-1185">Reference proteome</keyword>
<evidence type="ECO:0000313" key="17">
    <source>
        <dbReference type="EMBL" id="CAL1532794.1"/>
    </source>
</evidence>
<dbReference type="Gene3D" id="3.90.870.10">
    <property type="entry name" value="DHBP synthase"/>
    <property type="match status" value="1"/>
</dbReference>
<protein>
    <recommendedName>
        <fullName evidence="6">Threonylcarbamoyl-AMP synthase</fullName>
        <ecNumber evidence="5">2.7.7.87</ecNumber>
    </recommendedName>
</protein>
<keyword evidence="11" id="KW-0496">Mitochondrion</keyword>
<dbReference type="GO" id="GO:0005739">
    <property type="term" value="C:mitochondrion"/>
    <property type="evidence" value="ECO:0007669"/>
    <property type="project" value="UniProtKB-SubCell"/>
</dbReference>
<dbReference type="EMBL" id="CAXITT010000125">
    <property type="protein sequence ID" value="CAL1532794.1"/>
    <property type="molecule type" value="Genomic_DNA"/>
</dbReference>
<dbReference type="GO" id="GO:0005886">
    <property type="term" value="C:plasma membrane"/>
    <property type="evidence" value="ECO:0007669"/>
    <property type="project" value="UniProtKB-SubCell"/>
</dbReference>
<dbReference type="InterPro" id="IPR017945">
    <property type="entry name" value="DHBP_synth_RibB-like_a/b_dom"/>
</dbReference>
<evidence type="ECO:0000256" key="7">
    <source>
        <dbReference type="ARBA" id="ARBA00022475"/>
    </source>
</evidence>
<keyword evidence="12" id="KW-0472">Membrane</keyword>
<comment type="catalytic activity">
    <reaction evidence="13">
        <text>L-threonine + hydrogencarbonate + ATP = L-threonylcarbamoyladenylate + diphosphate + H2O</text>
        <dbReference type="Rhea" id="RHEA:36407"/>
        <dbReference type="ChEBI" id="CHEBI:15377"/>
        <dbReference type="ChEBI" id="CHEBI:17544"/>
        <dbReference type="ChEBI" id="CHEBI:30616"/>
        <dbReference type="ChEBI" id="CHEBI:33019"/>
        <dbReference type="ChEBI" id="CHEBI:57926"/>
        <dbReference type="ChEBI" id="CHEBI:73682"/>
        <dbReference type="EC" id="2.7.7.87"/>
    </reaction>
</comment>
<comment type="subcellular location">
    <subcellularLocation>
        <location evidence="2">Cell membrane</location>
        <topology evidence="2">Peripheral membrane protein</topology>
    </subcellularLocation>
    <subcellularLocation>
        <location evidence="3">Cytoplasm</location>
    </subcellularLocation>
    <subcellularLocation>
        <location evidence="1">Mitochondrion</location>
    </subcellularLocation>
</comment>
<evidence type="ECO:0000256" key="12">
    <source>
        <dbReference type="ARBA" id="ARBA00023136"/>
    </source>
</evidence>
<evidence type="ECO:0000256" key="4">
    <source>
        <dbReference type="ARBA" id="ARBA00007663"/>
    </source>
</evidence>
<evidence type="ECO:0000256" key="5">
    <source>
        <dbReference type="ARBA" id="ARBA00012584"/>
    </source>
</evidence>
<evidence type="ECO:0000256" key="9">
    <source>
        <dbReference type="ARBA" id="ARBA00022679"/>
    </source>
</evidence>
<dbReference type="SUPFAM" id="SSF55821">
    <property type="entry name" value="YrdC/RibB"/>
    <property type="match status" value="1"/>
</dbReference>
<organism evidence="17 18">
    <name type="scientific">Lymnaea stagnalis</name>
    <name type="common">Great pond snail</name>
    <name type="synonym">Helix stagnalis</name>
    <dbReference type="NCBI Taxonomy" id="6523"/>
    <lineage>
        <taxon>Eukaryota</taxon>
        <taxon>Metazoa</taxon>
        <taxon>Spiralia</taxon>
        <taxon>Lophotrochozoa</taxon>
        <taxon>Mollusca</taxon>
        <taxon>Gastropoda</taxon>
        <taxon>Heterobranchia</taxon>
        <taxon>Euthyneura</taxon>
        <taxon>Panpulmonata</taxon>
        <taxon>Hygrophila</taxon>
        <taxon>Lymnaeoidea</taxon>
        <taxon>Lymnaeidae</taxon>
        <taxon>Lymnaea</taxon>
    </lineage>
</organism>
<dbReference type="GO" id="GO:0003725">
    <property type="term" value="F:double-stranded RNA binding"/>
    <property type="evidence" value="ECO:0007669"/>
    <property type="project" value="InterPro"/>
</dbReference>
<dbReference type="InterPro" id="IPR006070">
    <property type="entry name" value="Sua5-like_dom"/>
</dbReference>
<evidence type="ECO:0000256" key="11">
    <source>
        <dbReference type="ARBA" id="ARBA00023128"/>
    </source>
</evidence>
<accession>A0AAV2HG21</accession>
<dbReference type="PANTHER" id="PTHR17490:SF10">
    <property type="entry name" value="THREONYLCARBAMOYL-AMP SYNTHASE"/>
    <property type="match status" value="1"/>
</dbReference>
<evidence type="ECO:0000256" key="15">
    <source>
        <dbReference type="ARBA" id="ARBA00063146"/>
    </source>
</evidence>
<dbReference type="Pfam" id="PF01300">
    <property type="entry name" value="Sua5_yciO_yrdC"/>
    <property type="match status" value="1"/>
</dbReference>
<evidence type="ECO:0000256" key="8">
    <source>
        <dbReference type="ARBA" id="ARBA00022490"/>
    </source>
</evidence>
<comment type="subunit">
    <text evidence="15">Interacts with RSC1A1.</text>
</comment>
<evidence type="ECO:0000256" key="14">
    <source>
        <dbReference type="ARBA" id="ARBA00058524"/>
    </source>
</evidence>
<keyword evidence="8" id="KW-0963">Cytoplasm</keyword>
<evidence type="ECO:0000256" key="2">
    <source>
        <dbReference type="ARBA" id="ARBA00004202"/>
    </source>
</evidence>
<dbReference type="GO" id="GO:0000049">
    <property type="term" value="F:tRNA binding"/>
    <property type="evidence" value="ECO:0007669"/>
    <property type="project" value="TreeGrafter"/>
</dbReference>
<keyword evidence="9" id="KW-0808">Transferase</keyword>
<evidence type="ECO:0000256" key="3">
    <source>
        <dbReference type="ARBA" id="ARBA00004496"/>
    </source>
</evidence>
<sequence>MDILNKLTCNSSQIKTTLKFFRFSTQFNSHSRNINSNRINGLKLVLVKSLHSIIGCSRRDMASVHKKGCKLRLFHIVGDDVGLGDHKISRSEKTEKVEGLAGVLLKSAACLLKGGVIAVPTDTIYGVACMAQSSEAIKRIYEIKNRNFQNPIAISVSTIDDIYKWCKVTVERMLLTELLPGAVTVVFQRSLDLNPLLNPHTSLVGVRIPNHSFMQALAKECDGPIALTSANISGAKSCLRIEEFEHLWPKIDLVVDGGTLSDSEESRLGSTVVDLSVPETFRIIRPGSALQATLQILEKYGLKEVKLEDNISCAR</sequence>
<evidence type="ECO:0000256" key="1">
    <source>
        <dbReference type="ARBA" id="ARBA00004173"/>
    </source>
</evidence>
<comment type="similarity">
    <text evidence="4">Belongs to the SUA5 family.</text>
</comment>
<dbReference type="GO" id="GO:0061710">
    <property type="term" value="F:L-threonylcarbamoyladenylate synthase"/>
    <property type="evidence" value="ECO:0007669"/>
    <property type="project" value="UniProtKB-EC"/>
</dbReference>
<evidence type="ECO:0000259" key="16">
    <source>
        <dbReference type="PROSITE" id="PS51163"/>
    </source>
</evidence>
<dbReference type="PROSITE" id="PS51163">
    <property type="entry name" value="YRDC"/>
    <property type="match status" value="1"/>
</dbReference>
<evidence type="ECO:0000313" key="18">
    <source>
        <dbReference type="Proteomes" id="UP001497497"/>
    </source>
</evidence>
<name>A0AAV2HG21_LYMST</name>
<dbReference type="NCBIfam" id="TIGR00057">
    <property type="entry name" value="L-threonylcarbamoyladenylate synthase"/>
    <property type="match status" value="1"/>
</dbReference>